<keyword evidence="3" id="KW-1185">Reference proteome</keyword>
<dbReference type="Proteomes" id="UP001165079">
    <property type="component" value="Unassembled WGS sequence"/>
</dbReference>
<sequence>MSLERKYRRLLRAYPSAWRAERADEMTATYLDLAGDRVTPSLADRWDVWRGAARYRAAHGGRFFAGARASADVALTLLAALAAYYFTAFGLRGEAHWYPASISDGKVLEWAWWEPPPGIGPFADFSGITCAVWLLAAVAALAPARWTRAAVLAALGVTLVQVAMSDAGGMPLIEAGLTGVFVVPGLIALAVGKRRGLARRLLPLVATLPGIVWGLGVREVIDWGLPEVGTTIIGQLVGIAAVALCVIAYQRAGVWPVVLLAPVVAALLLAEARVGPEYIDFDSTMATLVALLVVAVTVPVAVLLTAVLSRGPRPPQKS</sequence>
<evidence type="ECO:0000313" key="2">
    <source>
        <dbReference type="EMBL" id="GLZ76868.1"/>
    </source>
</evidence>
<gene>
    <name evidence="2" type="ORF">Afil01_16750</name>
</gene>
<feature type="transmembrane region" description="Helical" evidence="1">
    <location>
        <begin position="149"/>
        <end position="165"/>
    </location>
</feature>
<feature type="transmembrane region" description="Helical" evidence="1">
    <location>
        <begin position="197"/>
        <end position="216"/>
    </location>
</feature>
<feature type="transmembrane region" description="Helical" evidence="1">
    <location>
        <begin position="122"/>
        <end position="142"/>
    </location>
</feature>
<organism evidence="2 3">
    <name type="scientific">Actinorhabdospora filicis</name>
    <dbReference type="NCBI Taxonomy" id="1785913"/>
    <lineage>
        <taxon>Bacteria</taxon>
        <taxon>Bacillati</taxon>
        <taxon>Actinomycetota</taxon>
        <taxon>Actinomycetes</taxon>
        <taxon>Micromonosporales</taxon>
        <taxon>Micromonosporaceae</taxon>
        <taxon>Actinorhabdospora</taxon>
    </lineage>
</organism>
<proteinExistence type="predicted"/>
<reference evidence="2" key="1">
    <citation type="submission" date="2023-03" db="EMBL/GenBank/DDBJ databases">
        <title>Actinorhabdospora filicis NBRC 111898.</title>
        <authorList>
            <person name="Ichikawa N."/>
            <person name="Sato H."/>
            <person name="Tonouchi N."/>
        </authorList>
    </citation>
    <scope>NUCLEOTIDE SEQUENCE</scope>
    <source>
        <strain evidence="2">NBRC 111898</strain>
    </source>
</reference>
<name>A0A9W6W8D7_9ACTN</name>
<keyword evidence="1" id="KW-0812">Transmembrane</keyword>
<feature type="transmembrane region" description="Helical" evidence="1">
    <location>
        <begin position="171"/>
        <end position="190"/>
    </location>
</feature>
<feature type="transmembrane region" description="Helical" evidence="1">
    <location>
        <begin position="63"/>
        <end position="86"/>
    </location>
</feature>
<dbReference type="RefSeq" id="WP_285662020.1">
    <property type="nucleotide sequence ID" value="NZ_BSTX01000001.1"/>
</dbReference>
<feature type="transmembrane region" description="Helical" evidence="1">
    <location>
        <begin position="254"/>
        <end position="274"/>
    </location>
</feature>
<dbReference type="EMBL" id="BSTX01000001">
    <property type="protein sequence ID" value="GLZ76868.1"/>
    <property type="molecule type" value="Genomic_DNA"/>
</dbReference>
<keyword evidence="1" id="KW-1133">Transmembrane helix</keyword>
<comment type="caution">
    <text evidence="2">The sequence shown here is derived from an EMBL/GenBank/DDBJ whole genome shotgun (WGS) entry which is preliminary data.</text>
</comment>
<feature type="transmembrane region" description="Helical" evidence="1">
    <location>
        <begin position="228"/>
        <end position="247"/>
    </location>
</feature>
<protein>
    <submittedName>
        <fullName evidence="2">Uncharacterized protein</fullName>
    </submittedName>
</protein>
<dbReference type="AlphaFoldDB" id="A0A9W6W8D7"/>
<keyword evidence="1" id="KW-0472">Membrane</keyword>
<feature type="transmembrane region" description="Helical" evidence="1">
    <location>
        <begin position="286"/>
        <end position="308"/>
    </location>
</feature>
<evidence type="ECO:0000313" key="3">
    <source>
        <dbReference type="Proteomes" id="UP001165079"/>
    </source>
</evidence>
<accession>A0A9W6W8D7</accession>
<evidence type="ECO:0000256" key="1">
    <source>
        <dbReference type="SAM" id="Phobius"/>
    </source>
</evidence>